<evidence type="ECO:0000256" key="7">
    <source>
        <dbReference type="ARBA" id="ARBA00047559"/>
    </source>
</evidence>
<name>A0A835JQS7_9ROSI</name>
<dbReference type="OrthoDB" id="266718at2759"/>
<keyword evidence="4 9" id="KW-0547">Nucleotide-binding</keyword>
<dbReference type="SMART" id="SM00220">
    <property type="entry name" value="S_TKc"/>
    <property type="match status" value="1"/>
</dbReference>
<dbReference type="InterPro" id="IPR011009">
    <property type="entry name" value="Kinase-like_dom_sf"/>
</dbReference>
<dbReference type="PROSITE" id="PS00108">
    <property type="entry name" value="PROTEIN_KINASE_ST"/>
    <property type="match status" value="1"/>
</dbReference>
<dbReference type="PANTHER" id="PTHR48016">
    <property type="entry name" value="MAP KINASE KINASE KINASE SSK2-RELATED-RELATED"/>
    <property type="match status" value="1"/>
</dbReference>
<dbReference type="InterPro" id="IPR017441">
    <property type="entry name" value="Protein_kinase_ATP_BS"/>
</dbReference>
<feature type="compositionally biased region" description="Basic and acidic residues" evidence="11">
    <location>
        <begin position="702"/>
        <end position="719"/>
    </location>
</feature>
<comment type="caution">
    <text evidence="13">The sequence shown here is derived from an EMBL/GenBank/DDBJ whole genome shotgun (WGS) entry which is preliminary data.</text>
</comment>
<gene>
    <name evidence="13" type="ORF">SADUNF_Sadunf10G0072100</name>
</gene>
<feature type="compositionally biased region" description="Low complexity" evidence="11">
    <location>
        <begin position="606"/>
        <end position="615"/>
    </location>
</feature>
<dbReference type="InterPro" id="IPR000719">
    <property type="entry name" value="Prot_kinase_dom"/>
</dbReference>
<dbReference type="GO" id="GO:0005737">
    <property type="term" value="C:cytoplasm"/>
    <property type="evidence" value="ECO:0007669"/>
    <property type="project" value="TreeGrafter"/>
</dbReference>
<feature type="binding site" evidence="9">
    <location>
        <position position="97"/>
    </location>
    <ligand>
        <name>ATP</name>
        <dbReference type="ChEBI" id="CHEBI:30616"/>
    </ligand>
</feature>
<evidence type="ECO:0000256" key="3">
    <source>
        <dbReference type="ARBA" id="ARBA00022679"/>
    </source>
</evidence>
<evidence type="ECO:0000256" key="11">
    <source>
        <dbReference type="SAM" id="MobiDB-lite"/>
    </source>
</evidence>
<feature type="region of interest" description="Disordered" evidence="11">
    <location>
        <begin position="595"/>
        <end position="622"/>
    </location>
</feature>
<feature type="coiled-coil region" evidence="10">
    <location>
        <begin position="101"/>
        <end position="128"/>
    </location>
</feature>
<keyword evidence="10" id="KW-0175">Coiled coil</keyword>
<proteinExistence type="inferred from homology"/>
<reference evidence="13 14" key="1">
    <citation type="submission" date="2020-10" db="EMBL/GenBank/DDBJ databases">
        <title>Plant Genome Project.</title>
        <authorList>
            <person name="Zhang R.-G."/>
        </authorList>
    </citation>
    <scope>NUCLEOTIDE SEQUENCE [LARGE SCALE GENOMIC DNA]</scope>
    <source>
        <strain evidence="13">FAFU-HL-1</strain>
        <tissue evidence="13">Leaf</tissue>
    </source>
</reference>
<evidence type="ECO:0000313" key="14">
    <source>
        <dbReference type="Proteomes" id="UP000657918"/>
    </source>
</evidence>
<protein>
    <recommendedName>
        <fullName evidence="2">mitogen-activated protein kinase kinase kinase</fullName>
        <ecNumber evidence="2">2.7.11.25</ecNumber>
    </recommendedName>
</protein>
<evidence type="ECO:0000256" key="10">
    <source>
        <dbReference type="SAM" id="Coils"/>
    </source>
</evidence>
<feature type="compositionally biased region" description="Polar residues" evidence="11">
    <location>
        <begin position="595"/>
        <end position="605"/>
    </location>
</feature>
<evidence type="ECO:0000256" key="5">
    <source>
        <dbReference type="ARBA" id="ARBA00022777"/>
    </source>
</evidence>
<keyword evidence="3" id="KW-0808">Transferase</keyword>
<keyword evidence="5" id="KW-0418">Kinase</keyword>
<dbReference type="CDD" id="cd06606">
    <property type="entry name" value="STKc_MAPKKK"/>
    <property type="match status" value="1"/>
</dbReference>
<dbReference type="PROSITE" id="PS50011">
    <property type="entry name" value="PROTEIN_KINASE_DOM"/>
    <property type="match status" value="1"/>
</dbReference>
<dbReference type="SUPFAM" id="SSF56112">
    <property type="entry name" value="Protein kinase-like (PK-like)"/>
    <property type="match status" value="1"/>
</dbReference>
<evidence type="ECO:0000259" key="12">
    <source>
        <dbReference type="PROSITE" id="PS50011"/>
    </source>
</evidence>
<dbReference type="AlphaFoldDB" id="A0A835JQS7"/>
<dbReference type="GO" id="GO:0005524">
    <property type="term" value="F:ATP binding"/>
    <property type="evidence" value="ECO:0007669"/>
    <property type="project" value="UniProtKB-UniRule"/>
</dbReference>
<dbReference type="GO" id="GO:0004709">
    <property type="term" value="F:MAP kinase kinase kinase activity"/>
    <property type="evidence" value="ECO:0007669"/>
    <property type="project" value="UniProtKB-EC"/>
</dbReference>
<sequence>MQDIFGSVRRSLVFKSTSGGGGEDGGFSGFVEKIGSSIRKSRIGLFSKPSIPPLPPPSKKDDVPPIRWRKGELIGCGAFGRVYMGMNLDSGELLAVKQVLIAASSASKEKTQAHIRELEEEVKLLKNLSHPNIVRYLGTAREDDSLNILLEFVPGGSISSLLGKFGSFPESVIRMYTKQLLLGLEYLHKNGIMHRDIKGANILVDNKGCIKLADFGASKKVVELATINGAKSMKGTPYWMAPEVILQTGHSFKELHLCANPNLSFMDIIAFDIQFPSSADIWSVGCTVIEMATGKPPWSQQYQEVAALFHIGTTKSHPPIPEHLSIEAKDFLLKCLQEVPNLRPVASELLQHPFVTGEYQEPHSVFRNSAKESGNLIAVSGMNLKNSMSSVIRRSSCAGLKDVCEMGSVKSSILCPEKLSSSRSYWGEANFDDDMCLIDDKDDFTVGASTRFKSTLASSDLNKVMNTSMSGHVSQELTVIFNKISVSLNQSFNPMCEPMEDWPCKFDEDPLFRRSGINLYCSQSIHEVIDSHEASGEGQNDFTFPCGPVMTEDDDEVTESKIRAFLDEKAIDLKKLQTPLFEEFYNSTLNNMGAPTAAGTENSENPSHLSSLPPKSRSPKCFPSRRLSAVVDAANTVSPGCHTKHVANESSTHNRALQEIHPPQLSEWKEFLHNGQQETLTSSASFSDRQRKWEEELYQELERKRGKDDAPGGCGREDNISEGSDPNSTERAVTSCIRWKINVCILLAFVLSPDGKEICFSIRTFTVFSYISGEMVSDNIQEALATDNLPTIVLHPCGSAKTN</sequence>
<evidence type="ECO:0000256" key="2">
    <source>
        <dbReference type="ARBA" id="ARBA00012406"/>
    </source>
</evidence>
<organism evidence="13 14">
    <name type="scientific">Salix dunnii</name>
    <dbReference type="NCBI Taxonomy" id="1413687"/>
    <lineage>
        <taxon>Eukaryota</taxon>
        <taxon>Viridiplantae</taxon>
        <taxon>Streptophyta</taxon>
        <taxon>Embryophyta</taxon>
        <taxon>Tracheophyta</taxon>
        <taxon>Spermatophyta</taxon>
        <taxon>Magnoliopsida</taxon>
        <taxon>eudicotyledons</taxon>
        <taxon>Gunneridae</taxon>
        <taxon>Pentapetalae</taxon>
        <taxon>rosids</taxon>
        <taxon>fabids</taxon>
        <taxon>Malpighiales</taxon>
        <taxon>Salicaceae</taxon>
        <taxon>Saliceae</taxon>
        <taxon>Salix</taxon>
    </lineage>
</organism>
<evidence type="ECO:0000256" key="6">
    <source>
        <dbReference type="ARBA" id="ARBA00022840"/>
    </source>
</evidence>
<evidence type="ECO:0000313" key="13">
    <source>
        <dbReference type="EMBL" id="KAF9673901.1"/>
    </source>
</evidence>
<accession>A0A835JQS7</accession>
<comment type="catalytic activity">
    <reaction evidence="7">
        <text>L-threonyl-[protein] + ATP = O-phospho-L-threonyl-[protein] + ADP + H(+)</text>
        <dbReference type="Rhea" id="RHEA:46608"/>
        <dbReference type="Rhea" id="RHEA-COMP:11060"/>
        <dbReference type="Rhea" id="RHEA-COMP:11605"/>
        <dbReference type="ChEBI" id="CHEBI:15378"/>
        <dbReference type="ChEBI" id="CHEBI:30013"/>
        <dbReference type="ChEBI" id="CHEBI:30616"/>
        <dbReference type="ChEBI" id="CHEBI:61977"/>
        <dbReference type="ChEBI" id="CHEBI:456216"/>
        <dbReference type="EC" id="2.7.11.25"/>
    </reaction>
</comment>
<feature type="region of interest" description="Disordered" evidence="11">
    <location>
        <begin position="702"/>
        <end position="729"/>
    </location>
</feature>
<feature type="domain" description="Protein kinase" evidence="12">
    <location>
        <begin position="68"/>
        <end position="355"/>
    </location>
</feature>
<dbReference type="Proteomes" id="UP000657918">
    <property type="component" value="Unassembled WGS sequence"/>
</dbReference>
<evidence type="ECO:0000256" key="9">
    <source>
        <dbReference type="PROSITE-ProRule" id="PRU10141"/>
    </source>
</evidence>
<dbReference type="Pfam" id="PF00069">
    <property type="entry name" value="Pkinase"/>
    <property type="match status" value="2"/>
</dbReference>
<dbReference type="EC" id="2.7.11.25" evidence="2"/>
<evidence type="ECO:0000256" key="4">
    <source>
        <dbReference type="ARBA" id="ARBA00022741"/>
    </source>
</evidence>
<dbReference type="FunFam" id="3.30.200.20:FF:000387">
    <property type="entry name" value="Serine/threonine-protein kinase STE11"/>
    <property type="match status" value="1"/>
</dbReference>
<comment type="catalytic activity">
    <reaction evidence="8">
        <text>L-seryl-[protein] + ATP = O-phospho-L-seryl-[protein] + ADP + H(+)</text>
        <dbReference type="Rhea" id="RHEA:17989"/>
        <dbReference type="Rhea" id="RHEA-COMP:9863"/>
        <dbReference type="Rhea" id="RHEA-COMP:11604"/>
        <dbReference type="ChEBI" id="CHEBI:15378"/>
        <dbReference type="ChEBI" id="CHEBI:29999"/>
        <dbReference type="ChEBI" id="CHEBI:30616"/>
        <dbReference type="ChEBI" id="CHEBI:83421"/>
        <dbReference type="ChEBI" id="CHEBI:456216"/>
        <dbReference type="EC" id="2.7.11.25"/>
    </reaction>
</comment>
<dbReference type="PANTHER" id="PTHR48016:SF56">
    <property type="entry name" value="MAPKK KINASE"/>
    <property type="match status" value="1"/>
</dbReference>
<dbReference type="EMBL" id="JADGMS010000010">
    <property type="protein sequence ID" value="KAF9673901.1"/>
    <property type="molecule type" value="Genomic_DNA"/>
</dbReference>
<keyword evidence="14" id="KW-1185">Reference proteome</keyword>
<evidence type="ECO:0000256" key="8">
    <source>
        <dbReference type="ARBA" id="ARBA00048329"/>
    </source>
</evidence>
<dbReference type="InterPro" id="IPR050538">
    <property type="entry name" value="MAP_kinase_kinase_kinase"/>
</dbReference>
<dbReference type="PROSITE" id="PS00107">
    <property type="entry name" value="PROTEIN_KINASE_ATP"/>
    <property type="match status" value="1"/>
</dbReference>
<dbReference type="InterPro" id="IPR008271">
    <property type="entry name" value="Ser/Thr_kinase_AS"/>
</dbReference>
<keyword evidence="6 9" id="KW-0067">ATP-binding</keyword>
<dbReference type="Gene3D" id="1.10.510.10">
    <property type="entry name" value="Transferase(Phosphotransferase) domain 1"/>
    <property type="match status" value="1"/>
</dbReference>
<evidence type="ECO:0000256" key="1">
    <source>
        <dbReference type="ARBA" id="ARBA00006529"/>
    </source>
</evidence>
<comment type="similarity">
    <text evidence="1">Belongs to the protein kinase superfamily. STE Ser/Thr protein kinase family. MAP kinase kinase kinase subfamily.</text>
</comment>